<comment type="cofactor">
    <cofactor evidence="1">
        <name>Zn(2+)</name>
        <dbReference type="ChEBI" id="CHEBI:29105"/>
    </cofactor>
</comment>
<dbReference type="GO" id="GO:0005886">
    <property type="term" value="C:plasma membrane"/>
    <property type="evidence" value="ECO:0007669"/>
    <property type="project" value="UniProtKB-SubCell"/>
</dbReference>
<evidence type="ECO:0000313" key="15">
    <source>
        <dbReference type="EMBL" id="HIU53049.1"/>
    </source>
</evidence>
<feature type="transmembrane region" description="Helical" evidence="13">
    <location>
        <begin position="126"/>
        <end position="147"/>
    </location>
</feature>
<reference evidence="15" key="2">
    <citation type="journal article" date="2021" name="PeerJ">
        <title>Extensive microbial diversity within the chicken gut microbiome revealed by metagenomics and culture.</title>
        <authorList>
            <person name="Gilroy R."/>
            <person name="Ravi A."/>
            <person name="Getino M."/>
            <person name="Pursley I."/>
            <person name="Horton D.L."/>
            <person name="Alikhan N.F."/>
            <person name="Baker D."/>
            <person name="Gharbi K."/>
            <person name="Hall N."/>
            <person name="Watson M."/>
            <person name="Adriaenssens E.M."/>
            <person name="Foster-Nyarko E."/>
            <person name="Jarju S."/>
            <person name="Secka A."/>
            <person name="Antonio M."/>
            <person name="Oren A."/>
            <person name="Chaudhuri R.R."/>
            <person name="La Ragione R."/>
            <person name="Hildebrand F."/>
            <person name="Pallen M.J."/>
        </authorList>
    </citation>
    <scope>NUCLEOTIDE SEQUENCE</scope>
    <source>
        <strain evidence="15">ChiW3-316</strain>
    </source>
</reference>
<dbReference type="GO" id="GO:0006508">
    <property type="term" value="P:proteolysis"/>
    <property type="evidence" value="ECO:0007669"/>
    <property type="project" value="UniProtKB-KW"/>
</dbReference>
<dbReference type="AlphaFoldDB" id="A0A9D1M3R5"/>
<keyword evidence="5 15" id="KW-0645">Protease</keyword>
<dbReference type="CDD" id="cd06158">
    <property type="entry name" value="S2P-M50_like_1"/>
    <property type="match status" value="1"/>
</dbReference>
<proteinExistence type="inferred from homology"/>
<keyword evidence="4" id="KW-1003">Cell membrane</keyword>
<comment type="subcellular location">
    <subcellularLocation>
        <location evidence="2">Cell membrane</location>
        <topology evidence="2">Multi-pass membrane protein</topology>
    </subcellularLocation>
</comment>
<keyword evidence="11" id="KW-0482">Metalloprotease</keyword>
<dbReference type="Proteomes" id="UP000824107">
    <property type="component" value="Unassembled WGS sequence"/>
</dbReference>
<dbReference type="PANTHER" id="PTHR35864:SF1">
    <property type="entry name" value="ZINC METALLOPROTEASE YWHC-RELATED"/>
    <property type="match status" value="1"/>
</dbReference>
<accession>A0A9D1M3R5</accession>
<evidence type="ECO:0000256" key="7">
    <source>
        <dbReference type="ARBA" id="ARBA00022723"/>
    </source>
</evidence>
<dbReference type="Pfam" id="PF02163">
    <property type="entry name" value="Peptidase_M50"/>
    <property type="match status" value="1"/>
</dbReference>
<gene>
    <name evidence="15" type="ORF">IAD20_03095</name>
</gene>
<evidence type="ECO:0000256" key="4">
    <source>
        <dbReference type="ARBA" id="ARBA00022475"/>
    </source>
</evidence>
<evidence type="ECO:0000256" key="9">
    <source>
        <dbReference type="ARBA" id="ARBA00022833"/>
    </source>
</evidence>
<feature type="transmembrane region" description="Helical" evidence="13">
    <location>
        <begin position="6"/>
        <end position="30"/>
    </location>
</feature>
<evidence type="ECO:0000259" key="14">
    <source>
        <dbReference type="Pfam" id="PF02163"/>
    </source>
</evidence>
<dbReference type="InterPro" id="IPR052348">
    <property type="entry name" value="Metallopeptidase_M50B"/>
</dbReference>
<keyword evidence="10 13" id="KW-1133">Transmembrane helix</keyword>
<evidence type="ECO:0000313" key="16">
    <source>
        <dbReference type="Proteomes" id="UP000824107"/>
    </source>
</evidence>
<comment type="similarity">
    <text evidence="3">Belongs to the peptidase M50B family.</text>
</comment>
<dbReference type="EMBL" id="DVNC01000022">
    <property type="protein sequence ID" value="HIU53049.1"/>
    <property type="molecule type" value="Genomic_DNA"/>
</dbReference>
<evidence type="ECO:0000256" key="2">
    <source>
        <dbReference type="ARBA" id="ARBA00004651"/>
    </source>
</evidence>
<evidence type="ECO:0000256" key="13">
    <source>
        <dbReference type="SAM" id="Phobius"/>
    </source>
</evidence>
<evidence type="ECO:0000256" key="8">
    <source>
        <dbReference type="ARBA" id="ARBA00022801"/>
    </source>
</evidence>
<sequence length="218" mass="24507">MWLDLTFKYTAIFTAIILHEIAHGYAALLMGDDTAKKEGRLSLNPLKHADLFGTFLLPLMLWIAHAGIMFGWAKPVPIDFRKLKYHRKGIILVSAAGIIMNIWVAVISALLILLIQFIPHPYTQMILHMFFLNMAAFNIIIALFNALPIPPLDGSKILFGWSREPWAVKYVNSGKAGLAAIVFLIFIMPEIGRALGLDLNLFRTYLIGTTRYLLSLLV</sequence>
<evidence type="ECO:0000256" key="1">
    <source>
        <dbReference type="ARBA" id="ARBA00001947"/>
    </source>
</evidence>
<feature type="transmembrane region" description="Helical" evidence="13">
    <location>
        <begin position="167"/>
        <end position="187"/>
    </location>
</feature>
<name>A0A9D1M3R5_9PROT</name>
<feature type="transmembrane region" description="Helical" evidence="13">
    <location>
        <begin position="90"/>
        <end position="114"/>
    </location>
</feature>
<evidence type="ECO:0000256" key="12">
    <source>
        <dbReference type="ARBA" id="ARBA00023136"/>
    </source>
</evidence>
<evidence type="ECO:0000256" key="3">
    <source>
        <dbReference type="ARBA" id="ARBA00007931"/>
    </source>
</evidence>
<keyword evidence="6 13" id="KW-0812">Transmembrane</keyword>
<keyword evidence="8" id="KW-0378">Hydrolase</keyword>
<dbReference type="PANTHER" id="PTHR35864">
    <property type="entry name" value="ZINC METALLOPROTEASE MJ0611-RELATED"/>
    <property type="match status" value="1"/>
</dbReference>
<evidence type="ECO:0000256" key="6">
    <source>
        <dbReference type="ARBA" id="ARBA00022692"/>
    </source>
</evidence>
<feature type="transmembrane region" description="Helical" evidence="13">
    <location>
        <begin position="51"/>
        <end position="70"/>
    </location>
</feature>
<comment type="caution">
    <text evidence="15">The sequence shown here is derived from an EMBL/GenBank/DDBJ whole genome shotgun (WGS) entry which is preliminary data.</text>
</comment>
<reference evidence="15" key="1">
    <citation type="submission" date="2020-10" db="EMBL/GenBank/DDBJ databases">
        <authorList>
            <person name="Gilroy R."/>
        </authorList>
    </citation>
    <scope>NUCLEOTIDE SEQUENCE</scope>
    <source>
        <strain evidence="15">ChiW3-316</strain>
    </source>
</reference>
<dbReference type="InterPro" id="IPR044537">
    <property type="entry name" value="Rip2-like"/>
</dbReference>
<evidence type="ECO:0000256" key="10">
    <source>
        <dbReference type="ARBA" id="ARBA00022989"/>
    </source>
</evidence>
<organism evidence="15 16">
    <name type="scientific">Candidatus Scatocola faecipullorum</name>
    <dbReference type="NCBI Taxonomy" id="2840917"/>
    <lineage>
        <taxon>Bacteria</taxon>
        <taxon>Pseudomonadati</taxon>
        <taxon>Pseudomonadota</taxon>
        <taxon>Alphaproteobacteria</taxon>
        <taxon>Rhodospirillales</taxon>
        <taxon>Rhodospirillaceae</taxon>
        <taxon>Rhodospirillaceae incertae sedis</taxon>
        <taxon>Candidatus Scatocola</taxon>
    </lineage>
</organism>
<dbReference type="GO" id="GO:0008237">
    <property type="term" value="F:metallopeptidase activity"/>
    <property type="evidence" value="ECO:0007669"/>
    <property type="project" value="UniProtKB-KW"/>
</dbReference>
<feature type="domain" description="Peptidase M50" evidence="14">
    <location>
        <begin position="123"/>
        <end position="164"/>
    </location>
</feature>
<dbReference type="InterPro" id="IPR008915">
    <property type="entry name" value="Peptidase_M50"/>
</dbReference>
<evidence type="ECO:0000256" key="11">
    <source>
        <dbReference type="ARBA" id="ARBA00023049"/>
    </source>
</evidence>
<evidence type="ECO:0000256" key="5">
    <source>
        <dbReference type="ARBA" id="ARBA00022670"/>
    </source>
</evidence>
<keyword evidence="7" id="KW-0479">Metal-binding</keyword>
<dbReference type="GO" id="GO:0046872">
    <property type="term" value="F:metal ion binding"/>
    <property type="evidence" value="ECO:0007669"/>
    <property type="project" value="UniProtKB-KW"/>
</dbReference>
<keyword evidence="12 13" id="KW-0472">Membrane</keyword>
<protein>
    <submittedName>
        <fullName evidence="15">Site-2 protease family protein</fullName>
    </submittedName>
</protein>
<keyword evidence="9" id="KW-0862">Zinc</keyword>